<dbReference type="eggNOG" id="COG1136">
    <property type="taxonomic scope" value="Bacteria"/>
</dbReference>
<dbReference type="HOGENOM" id="CLU_000604_1_22_9"/>
<keyword evidence="4 6" id="KW-0067">ATP-binding</keyword>
<evidence type="ECO:0000313" key="6">
    <source>
        <dbReference type="EMBL" id="EFV01814.1"/>
    </source>
</evidence>
<accession>E6MGS4</accession>
<dbReference type="GO" id="GO:0022857">
    <property type="term" value="F:transmembrane transporter activity"/>
    <property type="evidence" value="ECO:0007669"/>
    <property type="project" value="UniProtKB-ARBA"/>
</dbReference>
<sequence>MFLELKDVCKFYGDKKNRTQVLKNVSLKVEKGAICGIVGPSGSGKSTLLNLIGGIERADSGSLMIENEDIAGFSDKRLARYRRDKLGFIFQYYNLVSNLTIRENIAVCKYLSKEPLSTEKLMVQLGIAEHQKKFPHQVSGGQQQRCAIARALIKNPGLLLCDEPTGALDYHNSKELLELLEQINQTYGTTILLVTHNLAFKRMCSQVIELRDGAVEADYTVDNRLPAKAVEW</sequence>
<name>E6MGS4_9FIRM</name>
<keyword evidence="7" id="KW-1185">Reference proteome</keyword>
<keyword evidence="2" id="KW-0813">Transport</keyword>
<dbReference type="PANTHER" id="PTHR42798">
    <property type="entry name" value="LIPOPROTEIN-RELEASING SYSTEM ATP-BINDING PROTEIN LOLD"/>
    <property type="match status" value="1"/>
</dbReference>
<dbReference type="AlphaFoldDB" id="E6MGS4"/>
<evidence type="ECO:0000256" key="2">
    <source>
        <dbReference type="ARBA" id="ARBA00022448"/>
    </source>
</evidence>
<dbReference type="SUPFAM" id="SSF52540">
    <property type="entry name" value="P-loop containing nucleoside triphosphate hydrolases"/>
    <property type="match status" value="1"/>
</dbReference>
<evidence type="ECO:0000256" key="3">
    <source>
        <dbReference type="ARBA" id="ARBA00022741"/>
    </source>
</evidence>
<reference evidence="6 7" key="1">
    <citation type="submission" date="2010-12" db="EMBL/GenBank/DDBJ databases">
        <authorList>
            <person name="Muzny D."/>
            <person name="Qin X."/>
            <person name="Deng J."/>
            <person name="Jiang H."/>
            <person name="Liu Y."/>
            <person name="Qu J."/>
            <person name="Song X.-Z."/>
            <person name="Zhang L."/>
            <person name="Thornton R."/>
            <person name="Coyle M."/>
            <person name="Francisco L."/>
            <person name="Jackson L."/>
            <person name="Javaid M."/>
            <person name="Korchina V."/>
            <person name="Kovar C."/>
            <person name="Mata R."/>
            <person name="Mathew T."/>
            <person name="Ngo R."/>
            <person name="Nguyen L."/>
            <person name="Nguyen N."/>
            <person name="Okwuonu G."/>
            <person name="Ongeri F."/>
            <person name="Pham C."/>
            <person name="Simmons D."/>
            <person name="Wilczek-Boney K."/>
            <person name="Hale W."/>
            <person name="Jakkamsetti A."/>
            <person name="Pham P."/>
            <person name="Ruth R."/>
            <person name="San Lucas F."/>
            <person name="Warren J."/>
            <person name="Zhang J."/>
            <person name="Zhao Z."/>
            <person name="Zhou C."/>
            <person name="Zhu D."/>
            <person name="Lee S."/>
            <person name="Bess C."/>
            <person name="Blankenburg K."/>
            <person name="Forbes L."/>
            <person name="Fu Q."/>
            <person name="Gubbala S."/>
            <person name="Hirani K."/>
            <person name="Jayaseelan J.C."/>
            <person name="Lara F."/>
            <person name="Munidasa M."/>
            <person name="Palculict T."/>
            <person name="Patil S."/>
            <person name="Pu L.-L."/>
            <person name="Saada N."/>
            <person name="Tang L."/>
            <person name="Weissenberger G."/>
            <person name="Zhu Y."/>
            <person name="Hemphill L."/>
            <person name="Shang Y."/>
            <person name="Youmans B."/>
            <person name="Ayvaz T."/>
            <person name="Ross M."/>
            <person name="Santibanez J."/>
            <person name="Aqrawi P."/>
            <person name="Gross S."/>
            <person name="Joshi V."/>
            <person name="Fowler G."/>
            <person name="Nazareth L."/>
            <person name="Reid J."/>
            <person name="Worley K."/>
            <person name="Petrosino J."/>
            <person name="Highlander S."/>
            <person name="Gibbs R."/>
        </authorList>
    </citation>
    <scope>NUCLEOTIDE SEQUENCE [LARGE SCALE GENOMIC DNA]</scope>
    <source>
        <strain evidence="6 7">ATCC 23263</strain>
    </source>
</reference>
<comment type="similarity">
    <text evidence="1">Belongs to the ABC transporter superfamily.</text>
</comment>
<dbReference type="EMBL" id="AEQN01000016">
    <property type="protein sequence ID" value="EFV01814.1"/>
    <property type="molecule type" value="Genomic_DNA"/>
</dbReference>
<gene>
    <name evidence="6" type="ORF">HMP0721_1207</name>
</gene>
<comment type="caution">
    <text evidence="6">The sequence shown here is derived from an EMBL/GenBank/DDBJ whole genome shotgun (WGS) entry which is preliminary data.</text>
</comment>
<dbReference type="RefSeq" id="WP_006598631.1">
    <property type="nucleotide sequence ID" value="NZ_GL622359.1"/>
</dbReference>
<evidence type="ECO:0000256" key="4">
    <source>
        <dbReference type="ARBA" id="ARBA00022840"/>
    </source>
</evidence>
<dbReference type="CDD" id="cd03255">
    <property type="entry name" value="ABC_MJ0796_LolCDE_FtsE"/>
    <property type="match status" value="1"/>
</dbReference>
<dbReference type="Gene3D" id="3.40.50.300">
    <property type="entry name" value="P-loop containing nucleotide triphosphate hydrolases"/>
    <property type="match status" value="1"/>
</dbReference>
<dbReference type="InterPro" id="IPR017911">
    <property type="entry name" value="MacB-like_ATP-bd"/>
</dbReference>
<dbReference type="Proteomes" id="UP000004754">
    <property type="component" value="Unassembled WGS sequence"/>
</dbReference>
<dbReference type="GO" id="GO:0016887">
    <property type="term" value="F:ATP hydrolysis activity"/>
    <property type="evidence" value="ECO:0007669"/>
    <property type="project" value="InterPro"/>
</dbReference>
<dbReference type="GO" id="GO:0005524">
    <property type="term" value="F:ATP binding"/>
    <property type="evidence" value="ECO:0007669"/>
    <property type="project" value="UniProtKB-KW"/>
</dbReference>
<dbReference type="Pfam" id="PF00005">
    <property type="entry name" value="ABC_tran"/>
    <property type="match status" value="1"/>
</dbReference>
<proteinExistence type="inferred from homology"/>
<protein>
    <submittedName>
        <fullName evidence="6">ABC transporter, ATP-binding protein</fullName>
    </submittedName>
</protein>
<evidence type="ECO:0000313" key="7">
    <source>
        <dbReference type="Proteomes" id="UP000004754"/>
    </source>
</evidence>
<dbReference type="InterPro" id="IPR003439">
    <property type="entry name" value="ABC_transporter-like_ATP-bd"/>
</dbReference>
<dbReference type="STRING" id="887929.HMP0721_1207"/>
<feature type="domain" description="ABC transporter" evidence="5">
    <location>
        <begin position="3"/>
        <end position="232"/>
    </location>
</feature>
<dbReference type="GO" id="GO:0098796">
    <property type="term" value="C:membrane protein complex"/>
    <property type="evidence" value="ECO:0007669"/>
    <property type="project" value="UniProtKB-ARBA"/>
</dbReference>
<dbReference type="PANTHER" id="PTHR42798:SF2">
    <property type="entry name" value="ABC TRANSPORTER ATP-BINDING PROTEIN MG467-RELATED"/>
    <property type="match status" value="1"/>
</dbReference>
<organism evidence="6 7">
    <name type="scientific">Pseudoramibacter alactolyticus ATCC 23263</name>
    <dbReference type="NCBI Taxonomy" id="887929"/>
    <lineage>
        <taxon>Bacteria</taxon>
        <taxon>Bacillati</taxon>
        <taxon>Bacillota</taxon>
        <taxon>Clostridia</taxon>
        <taxon>Eubacteriales</taxon>
        <taxon>Eubacteriaceae</taxon>
        <taxon>Pseudoramibacter</taxon>
    </lineage>
</organism>
<dbReference type="SMART" id="SM00382">
    <property type="entry name" value="AAA"/>
    <property type="match status" value="1"/>
</dbReference>
<evidence type="ECO:0000259" key="5">
    <source>
        <dbReference type="PROSITE" id="PS50893"/>
    </source>
</evidence>
<dbReference type="InterPro" id="IPR003593">
    <property type="entry name" value="AAA+_ATPase"/>
</dbReference>
<dbReference type="OrthoDB" id="9802264at2"/>
<dbReference type="FunFam" id="3.40.50.300:FF:000032">
    <property type="entry name" value="Export ABC transporter ATP-binding protein"/>
    <property type="match status" value="1"/>
</dbReference>
<dbReference type="InterPro" id="IPR027417">
    <property type="entry name" value="P-loop_NTPase"/>
</dbReference>
<dbReference type="PROSITE" id="PS50893">
    <property type="entry name" value="ABC_TRANSPORTER_2"/>
    <property type="match status" value="1"/>
</dbReference>
<keyword evidence="3" id="KW-0547">Nucleotide-binding</keyword>
<evidence type="ECO:0000256" key="1">
    <source>
        <dbReference type="ARBA" id="ARBA00005417"/>
    </source>
</evidence>